<dbReference type="SUPFAM" id="SSF55347">
    <property type="entry name" value="Glyceraldehyde-3-phosphate dehydrogenase-like, C-terminal domain"/>
    <property type="match status" value="1"/>
</dbReference>
<dbReference type="InterPro" id="IPR036291">
    <property type="entry name" value="NAD(P)-bd_dom_sf"/>
</dbReference>
<evidence type="ECO:0000259" key="3">
    <source>
        <dbReference type="Pfam" id="PF01408"/>
    </source>
</evidence>
<dbReference type="GO" id="GO:0000166">
    <property type="term" value="F:nucleotide binding"/>
    <property type="evidence" value="ECO:0007669"/>
    <property type="project" value="InterPro"/>
</dbReference>
<dbReference type="GO" id="GO:0016491">
    <property type="term" value="F:oxidoreductase activity"/>
    <property type="evidence" value="ECO:0007669"/>
    <property type="project" value="UniProtKB-KW"/>
</dbReference>
<dbReference type="InterPro" id="IPR050984">
    <property type="entry name" value="Gfo/Idh/MocA_domain"/>
</dbReference>
<dbReference type="InterPro" id="IPR055170">
    <property type="entry name" value="GFO_IDH_MocA-like_dom"/>
</dbReference>
<dbReference type="PANTHER" id="PTHR22604:SF105">
    <property type="entry name" value="TRANS-1,2-DIHYDROBENZENE-1,2-DIOL DEHYDROGENASE"/>
    <property type="match status" value="1"/>
</dbReference>
<comment type="similarity">
    <text evidence="1">Belongs to the Gfo/Idh/MocA family.</text>
</comment>
<dbReference type="SUPFAM" id="SSF51735">
    <property type="entry name" value="NAD(P)-binding Rossmann-fold domains"/>
    <property type="match status" value="1"/>
</dbReference>
<evidence type="ECO:0000313" key="5">
    <source>
        <dbReference type="EMBL" id="RRB00143.1"/>
    </source>
</evidence>
<dbReference type="Pfam" id="PF22725">
    <property type="entry name" value="GFO_IDH_MocA_C3"/>
    <property type="match status" value="1"/>
</dbReference>
<accession>A0A3P1BGX7</accession>
<keyword evidence="2" id="KW-0560">Oxidoreductase</keyword>
<dbReference type="OrthoDB" id="9795543at2"/>
<dbReference type="Pfam" id="PF01408">
    <property type="entry name" value="GFO_IDH_MocA"/>
    <property type="match status" value="1"/>
</dbReference>
<evidence type="ECO:0000256" key="1">
    <source>
        <dbReference type="ARBA" id="ARBA00010928"/>
    </source>
</evidence>
<keyword evidence="6" id="KW-1185">Reference proteome</keyword>
<comment type="caution">
    <text evidence="5">The sequence shown here is derived from an EMBL/GenBank/DDBJ whole genome shotgun (WGS) entry which is preliminary data.</text>
</comment>
<evidence type="ECO:0000256" key="2">
    <source>
        <dbReference type="ARBA" id="ARBA00023002"/>
    </source>
</evidence>
<name>A0A3P1BGX7_9BACT</name>
<feature type="domain" description="GFO/IDH/MocA-like oxidoreductase" evidence="4">
    <location>
        <begin position="129"/>
        <end position="244"/>
    </location>
</feature>
<dbReference type="Gene3D" id="3.30.360.10">
    <property type="entry name" value="Dihydrodipicolinate Reductase, domain 2"/>
    <property type="match status" value="1"/>
</dbReference>
<evidence type="ECO:0000259" key="4">
    <source>
        <dbReference type="Pfam" id="PF22725"/>
    </source>
</evidence>
<dbReference type="Proteomes" id="UP000271925">
    <property type="component" value="Unassembled WGS sequence"/>
</dbReference>
<organism evidence="5 6">
    <name type="scientific">Larkinella rosea</name>
    <dbReference type="NCBI Taxonomy" id="2025312"/>
    <lineage>
        <taxon>Bacteria</taxon>
        <taxon>Pseudomonadati</taxon>
        <taxon>Bacteroidota</taxon>
        <taxon>Cytophagia</taxon>
        <taxon>Cytophagales</taxon>
        <taxon>Spirosomataceae</taxon>
        <taxon>Larkinella</taxon>
    </lineage>
</organism>
<dbReference type="InterPro" id="IPR000683">
    <property type="entry name" value="Gfo/Idh/MocA-like_OxRdtase_N"/>
</dbReference>
<dbReference type="PANTHER" id="PTHR22604">
    <property type="entry name" value="OXIDOREDUCTASES"/>
    <property type="match status" value="1"/>
</dbReference>
<dbReference type="AlphaFoldDB" id="A0A3P1BGX7"/>
<feature type="domain" description="Gfo/Idh/MocA-like oxidoreductase N-terminal" evidence="3">
    <location>
        <begin position="2"/>
        <end position="118"/>
    </location>
</feature>
<proteinExistence type="inferred from homology"/>
<protein>
    <submittedName>
        <fullName evidence="5">Gfo/Idh/MocA family oxidoreductase</fullName>
    </submittedName>
</protein>
<dbReference type="Gene3D" id="3.40.50.720">
    <property type="entry name" value="NAD(P)-binding Rossmann-like Domain"/>
    <property type="match status" value="1"/>
</dbReference>
<dbReference type="EMBL" id="RQJO01000011">
    <property type="protein sequence ID" value="RRB00143.1"/>
    <property type="molecule type" value="Genomic_DNA"/>
</dbReference>
<evidence type="ECO:0000313" key="6">
    <source>
        <dbReference type="Proteomes" id="UP000271925"/>
    </source>
</evidence>
<gene>
    <name evidence="5" type="ORF">EHT25_24760</name>
</gene>
<sequence length="325" mass="35985">MIRWGVLGLGRIAHKFVQDLLTVPEVELLAVASTSQQRADEFAAQYGAKYAFGSYEELVTCEGLDVVYIATTHNHHFENTLLCLNAGLAVLCEKPFAMNAEQVRQMVETARSKRVFLMEALWTRFMPSVQKALELAENQAIGQLKGLRADFGFVAPVVPEKRMYNKALGGGSLLDIGIYPLFLSYLFLGKPATVKATAVFGETGIDEQCGMVLTYGKNQLAVLNSTVVSKTDTDAVLYGDNGSLYLPGRFHEGDSVIHQPHEGEPETFTFARTTWGYDYEAEHVSDCLRQRKTESPLWSLDDSLNLIGLLDAVRAEAGILYEEDK</sequence>
<reference evidence="5 6" key="1">
    <citation type="submission" date="2018-11" db="EMBL/GenBank/DDBJ databases">
        <authorList>
            <person name="Zhou Z."/>
            <person name="Wang G."/>
        </authorList>
    </citation>
    <scope>NUCLEOTIDE SEQUENCE [LARGE SCALE GENOMIC DNA]</scope>
    <source>
        <strain evidence="5 6">KCTC52004</strain>
    </source>
</reference>